<keyword evidence="1 5" id="KW-0820">tRNA-binding</keyword>
<dbReference type="Proteomes" id="UP001652442">
    <property type="component" value="Unassembled WGS sequence"/>
</dbReference>
<dbReference type="RefSeq" id="WP_158424125.1">
    <property type="nucleotide sequence ID" value="NZ_JAOQJQ010000001.1"/>
</dbReference>
<dbReference type="PANTHER" id="PTHR15239">
    <property type="entry name" value="NUCLEAR EXPORT MEDIATOR FACTOR NEMF"/>
    <property type="match status" value="1"/>
</dbReference>
<evidence type="ECO:0000256" key="5">
    <source>
        <dbReference type="HAMAP-Rule" id="MF_00844"/>
    </source>
</evidence>
<accession>A0ABT2TGL7</accession>
<comment type="caution">
    <text evidence="7">The sequence shown here is derived from an EMBL/GenBank/DDBJ whole genome shotgun (WGS) entry which is preliminary data.</text>
</comment>
<gene>
    <name evidence="5" type="primary">rqcH</name>
    <name evidence="7" type="ORF">OCV88_02900</name>
</gene>
<feature type="domain" description="NFACT RNA-binding" evidence="6">
    <location>
        <begin position="460"/>
        <end position="552"/>
    </location>
</feature>
<evidence type="ECO:0000256" key="4">
    <source>
        <dbReference type="ARBA" id="ARBA00022917"/>
    </source>
</evidence>
<dbReference type="InterPro" id="IPR008532">
    <property type="entry name" value="NFACT_RNA-bd"/>
</dbReference>
<dbReference type="Pfam" id="PF05833">
    <property type="entry name" value="NFACT_N"/>
    <property type="match status" value="1"/>
</dbReference>
<comment type="subunit">
    <text evidence="5">Associates with stalled 50S ribosomal subunits. Binds to RqcP.</text>
</comment>
<keyword evidence="3 5" id="KW-0694">RNA-binding</keyword>
<evidence type="ECO:0000313" key="8">
    <source>
        <dbReference type="Proteomes" id="UP001652442"/>
    </source>
</evidence>
<evidence type="ECO:0000256" key="1">
    <source>
        <dbReference type="ARBA" id="ARBA00022555"/>
    </source>
</evidence>
<proteinExistence type="inferred from homology"/>
<dbReference type="Pfam" id="PF05670">
    <property type="entry name" value="NFACT-R_1"/>
    <property type="match status" value="1"/>
</dbReference>
<comment type="function">
    <text evidence="5">Key component of the ribosome quality control system (RQC), a ribosome-associated complex that mediates the extraction of incompletely synthesized nascent chains from stalled ribosomes and their subsequent degradation. RqcH recruits Ala-charged tRNA, and with RqcP directs the elongation of stalled nascent chains on 50S ribosomal subunits, leading to non-templated C-terminal alanine extensions (Ala tail). The Ala tail promotes nascent chain degradation. May add between 1 and at least 8 Ala residues. Binds to stalled 50S ribosomal subunits.</text>
</comment>
<evidence type="ECO:0000313" key="7">
    <source>
        <dbReference type="EMBL" id="MCU6761286.1"/>
    </source>
</evidence>
<keyword evidence="4 5" id="KW-0648">Protein biosynthesis</keyword>
<keyword evidence="2 5" id="KW-0699">rRNA-binding</keyword>
<keyword evidence="8" id="KW-1185">Reference proteome</keyword>
<dbReference type="HAMAP" id="MF_00844_B">
    <property type="entry name" value="RqcH_B"/>
    <property type="match status" value="1"/>
</dbReference>
<sequence length="581" mass="66002">MALDGIVISNLIYDLNQFASGGRISKIAQPETDELLLTLKGHNGQKRLLISASASLPLMYLTDKNKPSPMTAPNFCMLLRKHIANGRITKIYQPGLERIVVFEIEHLDDLGDLRHKKLIAELMGKHSNIIFCDEQDKIIDSIKHISAQVSSVREVLPGRTYFIPNTAQKEDPLTCDETSFCQLILSKPMTLSKTLYTSYTGISPLIANEICYRCKLDGDQPAASCNEAEIRQLYISFCAVLSCVSSHTYAPCIIKRGKEPVEFSSVALKEYSDLASVSCDSISEVLETFYAEKNIFTRIRQKSSDLRRIVTTALERNRKKYALQQKQMQDTEKREKYRIYGEMLHTYGYGVEPEAKELVCENYYDNNKEIKVPLDPALSPAENAGRYFERYNKLKRTSEALTKLLVETKSDIEHLESIATALDLAVSESDLAQIKEELVEYGYIKRKSGQKKSGKKNRPYHYQTQDGYDIYVGKNNFQNDELTFKFAEGNDWWFHAKGMPGSHVIVKTKTGDLPDHVFEDAGRLAAYYSKGRDSDKVEIDYLQKKNVKKPNKSKPGFVVYYTNYSLTMEPDISALKLISES</sequence>
<dbReference type="InterPro" id="IPR043682">
    <property type="entry name" value="RqcH_bacterial"/>
</dbReference>
<reference evidence="7 8" key="1">
    <citation type="journal article" date="2021" name="ISME Commun">
        <title>Automated analysis of genomic sequences facilitates high-throughput and comprehensive description of bacteria.</title>
        <authorList>
            <person name="Hitch T.C.A."/>
        </authorList>
    </citation>
    <scope>NUCLEOTIDE SEQUENCE [LARGE SCALE GENOMIC DNA]</scope>
    <source>
        <strain evidence="7 8">Sanger_109</strain>
    </source>
</reference>
<evidence type="ECO:0000256" key="2">
    <source>
        <dbReference type="ARBA" id="ARBA00022730"/>
    </source>
</evidence>
<dbReference type="PANTHER" id="PTHR15239:SF6">
    <property type="entry name" value="RIBOSOME QUALITY CONTROL COMPLEX SUBUNIT NEMF"/>
    <property type="match status" value="1"/>
</dbReference>
<dbReference type="Gene3D" id="1.10.8.50">
    <property type="match status" value="1"/>
</dbReference>
<dbReference type="InterPro" id="IPR010979">
    <property type="entry name" value="Ribosomal_uS13-like_H2TH"/>
</dbReference>
<evidence type="ECO:0000256" key="3">
    <source>
        <dbReference type="ARBA" id="ARBA00022884"/>
    </source>
</evidence>
<dbReference type="Gene3D" id="2.30.310.10">
    <property type="entry name" value="ibrinogen binding protein from staphylococcus aureus domain"/>
    <property type="match status" value="1"/>
</dbReference>
<dbReference type="EMBL" id="JAOQJQ010000001">
    <property type="protein sequence ID" value="MCU6761286.1"/>
    <property type="molecule type" value="Genomic_DNA"/>
</dbReference>
<organism evidence="7 8">
    <name type="scientific">Brotonthovivens ammoniilytica</name>
    <dbReference type="NCBI Taxonomy" id="2981725"/>
    <lineage>
        <taxon>Bacteria</taxon>
        <taxon>Bacillati</taxon>
        <taxon>Bacillota</taxon>
        <taxon>Clostridia</taxon>
        <taxon>Lachnospirales</taxon>
        <taxon>Lachnospiraceae</taxon>
        <taxon>Brotonthovivens</taxon>
    </lineage>
</organism>
<dbReference type="SUPFAM" id="SSF46946">
    <property type="entry name" value="S13-like H2TH domain"/>
    <property type="match status" value="1"/>
</dbReference>
<protein>
    <recommendedName>
        <fullName evidence="5">Rqc2 homolog RqcH</fullName>
        <shortName evidence="5">RqcH</shortName>
    </recommendedName>
</protein>
<dbReference type="InterPro" id="IPR051608">
    <property type="entry name" value="RQC_Subunit_NEMF"/>
</dbReference>
<evidence type="ECO:0000259" key="6">
    <source>
        <dbReference type="Pfam" id="PF05670"/>
    </source>
</evidence>
<comment type="similarity">
    <text evidence="5">Belongs to the NEMF family.</text>
</comment>
<name>A0ABT2TGL7_9FIRM</name>